<dbReference type="InterPro" id="IPR019557">
    <property type="entry name" value="AminoTfrase-like_pln_mobile"/>
</dbReference>
<accession>A0A151UD95</accession>
<name>A0A151UD95_CAJCA</name>
<dbReference type="PANTHER" id="PTHR46033">
    <property type="entry name" value="PROTEIN MAIN-LIKE 2"/>
    <property type="match status" value="1"/>
</dbReference>
<dbReference type="Proteomes" id="UP000075243">
    <property type="component" value="Unassembled WGS sequence"/>
</dbReference>
<dbReference type="AlphaFoldDB" id="A0A151UD95"/>
<dbReference type="InterPro" id="IPR044824">
    <property type="entry name" value="MAIN-like"/>
</dbReference>
<dbReference type="PANTHER" id="PTHR46033:SF8">
    <property type="entry name" value="PROTEIN MAINTENANCE OF MERISTEMS-LIKE"/>
    <property type="match status" value="1"/>
</dbReference>
<dbReference type="Pfam" id="PF10536">
    <property type="entry name" value="PMD"/>
    <property type="match status" value="1"/>
</dbReference>
<reference evidence="2" key="1">
    <citation type="journal article" date="2012" name="Nat. Biotechnol.">
        <title>Draft genome sequence of pigeonpea (Cajanus cajan), an orphan legume crop of resource-poor farmers.</title>
        <authorList>
            <person name="Varshney R.K."/>
            <person name="Chen W."/>
            <person name="Li Y."/>
            <person name="Bharti A.K."/>
            <person name="Saxena R.K."/>
            <person name="Schlueter J.A."/>
            <person name="Donoghue M.T."/>
            <person name="Azam S."/>
            <person name="Fan G."/>
            <person name="Whaley A.M."/>
            <person name="Farmer A.D."/>
            <person name="Sheridan J."/>
            <person name="Iwata A."/>
            <person name="Tuteja R."/>
            <person name="Penmetsa R.V."/>
            <person name="Wu W."/>
            <person name="Upadhyaya H.D."/>
            <person name="Yang S.P."/>
            <person name="Shah T."/>
            <person name="Saxena K.B."/>
            <person name="Michael T."/>
            <person name="McCombie W.R."/>
            <person name="Yang B."/>
            <person name="Zhang G."/>
            <person name="Yang H."/>
            <person name="Wang J."/>
            <person name="Spillane C."/>
            <person name="Cook D.R."/>
            <person name="May G.D."/>
            <person name="Xu X."/>
            <person name="Jackson S.A."/>
        </authorList>
    </citation>
    <scope>NUCLEOTIDE SEQUENCE [LARGE SCALE GENOMIC DNA]</scope>
</reference>
<dbReference type="GO" id="GO:0010073">
    <property type="term" value="P:meristem maintenance"/>
    <property type="evidence" value="ECO:0007669"/>
    <property type="project" value="InterPro"/>
</dbReference>
<gene>
    <name evidence="2" type="ORF">KK1_048730</name>
</gene>
<sequence length="311" mass="36203">MYWLSACVFCTPSLQVPKYYYNLAQALHLKNKICLSKLLLASLYTCLDEASESLSRESGSRNLSGPSWLLQLWLNSIFEKKLSLTSTFPSTCELEGARLTTLTPRKRSIDNFATYIKAILSFTDFSEDLAPFIRPILVGPSWLRQNNRAGNIISDSSEIWFGFLSWDIIFSGMRQKDVRIYPYQPQLFARQFGLCQMKPLPLRRKESIDADICVEEGNYQEVLDFILRPDKKLELTPSTFSPSFLISRCYLRWWCDYYVDKLIDFDGFLKKLINFLLSSQGPKQLGTFKNRNIIYQFEQFFKVCYRPDNIS</sequence>
<evidence type="ECO:0000313" key="2">
    <source>
        <dbReference type="EMBL" id="KYP77274.1"/>
    </source>
</evidence>
<proteinExistence type="predicted"/>
<evidence type="ECO:0000313" key="3">
    <source>
        <dbReference type="Proteomes" id="UP000075243"/>
    </source>
</evidence>
<protein>
    <recommendedName>
        <fullName evidence="1">Aminotransferase-like plant mobile domain-containing protein</fullName>
    </recommendedName>
</protein>
<organism evidence="2 3">
    <name type="scientific">Cajanus cajan</name>
    <name type="common">Pigeon pea</name>
    <name type="synonym">Cajanus indicus</name>
    <dbReference type="NCBI Taxonomy" id="3821"/>
    <lineage>
        <taxon>Eukaryota</taxon>
        <taxon>Viridiplantae</taxon>
        <taxon>Streptophyta</taxon>
        <taxon>Embryophyta</taxon>
        <taxon>Tracheophyta</taxon>
        <taxon>Spermatophyta</taxon>
        <taxon>Magnoliopsida</taxon>
        <taxon>eudicotyledons</taxon>
        <taxon>Gunneridae</taxon>
        <taxon>Pentapetalae</taxon>
        <taxon>rosids</taxon>
        <taxon>fabids</taxon>
        <taxon>Fabales</taxon>
        <taxon>Fabaceae</taxon>
        <taxon>Papilionoideae</taxon>
        <taxon>50 kb inversion clade</taxon>
        <taxon>NPAAA clade</taxon>
        <taxon>indigoferoid/millettioid clade</taxon>
        <taxon>Phaseoleae</taxon>
        <taxon>Cajanus</taxon>
    </lineage>
</organism>
<evidence type="ECO:0000259" key="1">
    <source>
        <dbReference type="Pfam" id="PF10536"/>
    </source>
</evidence>
<dbReference type="EMBL" id="AGCT01017263">
    <property type="protein sequence ID" value="KYP77274.1"/>
    <property type="molecule type" value="Genomic_DNA"/>
</dbReference>
<feature type="domain" description="Aminotransferase-like plant mobile" evidence="1">
    <location>
        <begin position="1"/>
        <end position="254"/>
    </location>
</feature>
<keyword evidence="3" id="KW-1185">Reference proteome</keyword>
<comment type="caution">
    <text evidence="2">The sequence shown here is derived from an EMBL/GenBank/DDBJ whole genome shotgun (WGS) entry which is preliminary data.</text>
</comment>
<dbReference type="Gramene" id="C.cajan_45445.t">
    <property type="protein sequence ID" value="C.cajan_45445.t.cds1"/>
    <property type="gene ID" value="C.cajan_45445"/>
</dbReference>